<accession>A0A0F0CL61</accession>
<feature type="transmembrane region" description="Helical" evidence="1">
    <location>
        <begin position="20"/>
        <end position="38"/>
    </location>
</feature>
<dbReference type="AlphaFoldDB" id="A0A0F0CL61"/>
<evidence type="ECO:0000259" key="2">
    <source>
        <dbReference type="Pfam" id="PF13701"/>
    </source>
</evidence>
<feature type="transmembrane region" description="Helical" evidence="1">
    <location>
        <begin position="129"/>
        <end position="146"/>
    </location>
</feature>
<sequence length="215" mass="25675">MRYKPVPQLLQDPLIALRPFFIVTSCGLFISFLVLHFTQHASAIHSRQVEKRKSIQEREKARGTQLTFFPDLKEYRYSVWITNSKEKAEEVWHCYKERANDENTIKEFKEDFALGGFCLNNFYATESAMLIRMLVYNIFVLFRFAVMGQRETRERLKTLRYKFFVVPAHFGKHGRESLLRLSVTTEHIRQKFRQFFKNIEQHIFNCNAFENTVVN</sequence>
<proteinExistence type="predicted"/>
<dbReference type="Pfam" id="PF13701">
    <property type="entry name" value="DDE_Tnp_1_4"/>
    <property type="match status" value="1"/>
</dbReference>
<dbReference type="EMBL" id="JYNY01000423">
    <property type="protein sequence ID" value="KJJ83997.1"/>
    <property type="molecule type" value="Genomic_DNA"/>
</dbReference>
<dbReference type="InterPro" id="IPR025668">
    <property type="entry name" value="Tnp_DDE_dom"/>
</dbReference>
<protein>
    <submittedName>
        <fullName evidence="3">Transposase</fullName>
    </submittedName>
</protein>
<gene>
    <name evidence="3" type="ORF">OMAG_002134</name>
</gene>
<comment type="caution">
    <text evidence="3">The sequence shown here is derived from an EMBL/GenBank/DDBJ whole genome shotgun (WGS) entry which is preliminary data.</text>
</comment>
<keyword evidence="4" id="KW-1185">Reference proteome</keyword>
<evidence type="ECO:0000313" key="3">
    <source>
        <dbReference type="EMBL" id="KJJ83997.1"/>
    </source>
</evidence>
<organism evidence="3 4">
    <name type="scientific">Candidatus Omnitrophus magneticus</name>
    <dbReference type="NCBI Taxonomy" id="1609969"/>
    <lineage>
        <taxon>Bacteria</taxon>
        <taxon>Pseudomonadati</taxon>
        <taxon>Candidatus Omnitrophota</taxon>
        <taxon>Candidatus Omnitrophus</taxon>
    </lineage>
</organism>
<feature type="domain" description="Transposase DDE" evidence="2">
    <location>
        <begin position="60"/>
        <end position="201"/>
    </location>
</feature>
<evidence type="ECO:0000313" key="4">
    <source>
        <dbReference type="Proteomes" id="UP000033428"/>
    </source>
</evidence>
<reference evidence="3 4" key="1">
    <citation type="submission" date="2015-02" db="EMBL/GenBank/DDBJ databases">
        <title>Single-cell genomics of uncultivated deep-branching MTB reveals a conserved set of magnetosome genes.</title>
        <authorList>
            <person name="Kolinko S."/>
            <person name="Richter M."/>
            <person name="Glockner F.O."/>
            <person name="Brachmann A."/>
            <person name="Schuler D."/>
        </authorList>
    </citation>
    <scope>NUCLEOTIDE SEQUENCE [LARGE SCALE GENOMIC DNA]</scope>
    <source>
        <strain evidence="3">SKK-01</strain>
    </source>
</reference>
<name>A0A0F0CL61_9BACT</name>
<keyword evidence="1" id="KW-0472">Membrane</keyword>
<dbReference type="Proteomes" id="UP000033428">
    <property type="component" value="Unassembled WGS sequence"/>
</dbReference>
<evidence type="ECO:0000256" key="1">
    <source>
        <dbReference type="SAM" id="Phobius"/>
    </source>
</evidence>
<keyword evidence="1" id="KW-1133">Transmembrane helix</keyword>
<keyword evidence="1" id="KW-0812">Transmembrane</keyword>